<sequence length="165" mass="18533">MPPYPRAMLDDRDRKLLDLLQADAETPIGTLADAVHLSISACSRRIARLKEEGYVARTVALVDRRRIGLPTTIFVLLRTSQHTADWLDDLRAVVADIPEIVEVHRLTGNVDYIMKIVLPNVEYYDVIYKAIVKRISLHDISAYISMETLKSDTAVPTRHLRGGAG</sequence>
<dbReference type="Pfam" id="PF01037">
    <property type="entry name" value="AsnC_trans_reg"/>
    <property type="match status" value="1"/>
</dbReference>
<evidence type="ECO:0000256" key="1">
    <source>
        <dbReference type="ARBA" id="ARBA00023015"/>
    </source>
</evidence>
<dbReference type="InterPro" id="IPR011008">
    <property type="entry name" value="Dimeric_a/b-barrel"/>
</dbReference>
<dbReference type="InterPro" id="IPR019888">
    <property type="entry name" value="Tscrpt_reg_AsnC-like"/>
</dbReference>
<organism evidence="5 6">
    <name type="scientific">Prosthecomicrobium pneumaticum</name>
    <dbReference type="NCBI Taxonomy" id="81895"/>
    <lineage>
        <taxon>Bacteria</taxon>
        <taxon>Pseudomonadati</taxon>
        <taxon>Pseudomonadota</taxon>
        <taxon>Alphaproteobacteria</taxon>
        <taxon>Hyphomicrobiales</taxon>
        <taxon>Kaistiaceae</taxon>
        <taxon>Prosthecomicrobium</taxon>
    </lineage>
</organism>
<evidence type="ECO:0000256" key="3">
    <source>
        <dbReference type="ARBA" id="ARBA00023163"/>
    </source>
</evidence>
<accession>A0A7W9FQU8</accession>
<gene>
    <name evidence="5" type="ORF">GGQ63_004246</name>
</gene>
<dbReference type="PROSITE" id="PS50956">
    <property type="entry name" value="HTH_ASNC_2"/>
    <property type="match status" value="1"/>
</dbReference>
<dbReference type="Gene3D" id="3.30.70.920">
    <property type="match status" value="1"/>
</dbReference>
<evidence type="ECO:0000256" key="2">
    <source>
        <dbReference type="ARBA" id="ARBA00023125"/>
    </source>
</evidence>
<dbReference type="SUPFAM" id="SSF54909">
    <property type="entry name" value="Dimeric alpha+beta barrel"/>
    <property type="match status" value="1"/>
</dbReference>
<keyword evidence="1" id="KW-0805">Transcription regulation</keyword>
<dbReference type="PANTHER" id="PTHR30154">
    <property type="entry name" value="LEUCINE-RESPONSIVE REGULATORY PROTEIN"/>
    <property type="match status" value="1"/>
</dbReference>
<dbReference type="Pfam" id="PF13412">
    <property type="entry name" value="HTH_24"/>
    <property type="match status" value="1"/>
</dbReference>
<dbReference type="InterPro" id="IPR019887">
    <property type="entry name" value="Tscrpt_reg_AsnC/Lrp_C"/>
</dbReference>
<evidence type="ECO:0000313" key="6">
    <source>
        <dbReference type="Proteomes" id="UP000523821"/>
    </source>
</evidence>
<reference evidence="5 6" key="1">
    <citation type="submission" date="2020-08" db="EMBL/GenBank/DDBJ databases">
        <title>Genomic Encyclopedia of Type Strains, Phase IV (KMG-IV): sequencing the most valuable type-strain genomes for metagenomic binning, comparative biology and taxonomic classification.</title>
        <authorList>
            <person name="Goeker M."/>
        </authorList>
    </citation>
    <scope>NUCLEOTIDE SEQUENCE [LARGE SCALE GENOMIC DNA]</scope>
    <source>
        <strain evidence="5 6">DSM 16268</strain>
    </source>
</reference>
<dbReference type="InterPro" id="IPR036390">
    <property type="entry name" value="WH_DNA-bd_sf"/>
</dbReference>
<dbReference type="GO" id="GO:0006355">
    <property type="term" value="P:regulation of DNA-templated transcription"/>
    <property type="evidence" value="ECO:0007669"/>
    <property type="project" value="UniProtKB-ARBA"/>
</dbReference>
<evidence type="ECO:0000259" key="4">
    <source>
        <dbReference type="PROSITE" id="PS50956"/>
    </source>
</evidence>
<dbReference type="GO" id="GO:0043200">
    <property type="term" value="P:response to amino acid"/>
    <property type="evidence" value="ECO:0007669"/>
    <property type="project" value="TreeGrafter"/>
</dbReference>
<dbReference type="SMART" id="SM00344">
    <property type="entry name" value="HTH_ASNC"/>
    <property type="match status" value="1"/>
</dbReference>
<keyword evidence="3" id="KW-0804">Transcription</keyword>
<dbReference type="SUPFAM" id="SSF46785">
    <property type="entry name" value="Winged helix' DNA-binding domain"/>
    <property type="match status" value="1"/>
</dbReference>
<dbReference type="AlphaFoldDB" id="A0A7W9FQU8"/>
<keyword evidence="2" id="KW-0238">DNA-binding</keyword>
<evidence type="ECO:0000313" key="5">
    <source>
        <dbReference type="EMBL" id="MBB5755145.1"/>
    </source>
</evidence>
<dbReference type="GO" id="GO:0005829">
    <property type="term" value="C:cytosol"/>
    <property type="evidence" value="ECO:0007669"/>
    <property type="project" value="TreeGrafter"/>
</dbReference>
<dbReference type="Gene3D" id="1.10.10.10">
    <property type="entry name" value="Winged helix-like DNA-binding domain superfamily/Winged helix DNA-binding domain"/>
    <property type="match status" value="1"/>
</dbReference>
<feature type="domain" description="HTH asnC-type" evidence="4">
    <location>
        <begin position="9"/>
        <end position="70"/>
    </location>
</feature>
<name>A0A7W9FQU8_9HYPH</name>
<keyword evidence="6" id="KW-1185">Reference proteome</keyword>
<dbReference type="GO" id="GO:0043565">
    <property type="term" value="F:sequence-specific DNA binding"/>
    <property type="evidence" value="ECO:0007669"/>
    <property type="project" value="InterPro"/>
</dbReference>
<dbReference type="InterPro" id="IPR000485">
    <property type="entry name" value="AsnC-type_HTH_dom"/>
</dbReference>
<proteinExistence type="predicted"/>
<dbReference type="PANTHER" id="PTHR30154:SF17">
    <property type="entry name" value="DNA-BINDING TRANSCRIPTIONAL ACTIVATOR DECR"/>
    <property type="match status" value="1"/>
</dbReference>
<comment type="caution">
    <text evidence="5">The sequence shown here is derived from an EMBL/GenBank/DDBJ whole genome shotgun (WGS) entry which is preliminary data.</text>
</comment>
<dbReference type="Proteomes" id="UP000523821">
    <property type="component" value="Unassembled WGS sequence"/>
</dbReference>
<dbReference type="InterPro" id="IPR036388">
    <property type="entry name" value="WH-like_DNA-bd_sf"/>
</dbReference>
<dbReference type="CDD" id="cd00090">
    <property type="entry name" value="HTH_ARSR"/>
    <property type="match status" value="1"/>
</dbReference>
<dbReference type="EMBL" id="JACHOO010000014">
    <property type="protein sequence ID" value="MBB5755145.1"/>
    <property type="molecule type" value="Genomic_DNA"/>
</dbReference>
<dbReference type="InterPro" id="IPR011991">
    <property type="entry name" value="ArsR-like_HTH"/>
</dbReference>
<dbReference type="PRINTS" id="PR00033">
    <property type="entry name" value="HTHASNC"/>
</dbReference>
<protein>
    <submittedName>
        <fullName evidence="5">Lrp/AsnC family transcriptional regulator</fullName>
    </submittedName>
</protein>